<comment type="caution">
    <text evidence="1">The sequence shown here is derived from an EMBL/GenBank/DDBJ whole genome shotgun (WGS) entry which is preliminary data.</text>
</comment>
<organism evidence="1 2">
    <name type="scientific">Musa balbisiana</name>
    <name type="common">Banana</name>
    <dbReference type="NCBI Taxonomy" id="52838"/>
    <lineage>
        <taxon>Eukaryota</taxon>
        <taxon>Viridiplantae</taxon>
        <taxon>Streptophyta</taxon>
        <taxon>Embryophyta</taxon>
        <taxon>Tracheophyta</taxon>
        <taxon>Spermatophyta</taxon>
        <taxon>Magnoliopsida</taxon>
        <taxon>Liliopsida</taxon>
        <taxon>Zingiberales</taxon>
        <taxon>Musaceae</taxon>
        <taxon>Musa</taxon>
    </lineage>
</organism>
<accession>A0A4S8KFL0</accession>
<evidence type="ECO:0000313" key="2">
    <source>
        <dbReference type="Proteomes" id="UP000317650"/>
    </source>
</evidence>
<protein>
    <submittedName>
        <fullName evidence="1">Uncharacterized protein</fullName>
    </submittedName>
</protein>
<proteinExistence type="predicted"/>
<gene>
    <name evidence="1" type="ORF">C4D60_Mb04t29670</name>
</gene>
<sequence>MLHTILPIRIEPALYIYPHSSSRCEQWATVGTLHQVFPSSTISFSSYNSSSSSFDLDFTT</sequence>
<dbReference type="AlphaFoldDB" id="A0A4S8KFL0"/>
<keyword evidence="2" id="KW-1185">Reference proteome</keyword>
<evidence type="ECO:0000313" key="1">
    <source>
        <dbReference type="EMBL" id="THU74090.1"/>
    </source>
</evidence>
<dbReference type="EMBL" id="PYDT01000001">
    <property type="protein sequence ID" value="THU74090.1"/>
    <property type="molecule type" value="Genomic_DNA"/>
</dbReference>
<dbReference type="Proteomes" id="UP000317650">
    <property type="component" value="Chromosome 4"/>
</dbReference>
<reference evidence="1 2" key="1">
    <citation type="journal article" date="2019" name="Nat. Plants">
        <title>Genome sequencing of Musa balbisiana reveals subgenome evolution and function divergence in polyploid bananas.</title>
        <authorList>
            <person name="Yao X."/>
        </authorList>
    </citation>
    <scope>NUCLEOTIDE SEQUENCE [LARGE SCALE GENOMIC DNA]</scope>
    <source>
        <strain evidence="2">cv. DH-PKW</strain>
        <tissue evidence="1">Leaves</tissue>
    </source>
</reference>
<name>A0A4S8KFL0_MUSBA</name>